<dbReference type="CDD" id="cd00383">
    <property type="entry name" value="trans_reg_C"/>
    <property type="match status" value="1"/>
</dbReference>
<proteinExistence type="predicted"/>
<gene>
    <name evidence="10" type="ORF">UR08_00585</name>
</gene>
<dbReference type="GO" id="GO:0032993">
    <property type="term" value="C:protein-DNA complex"/>
    <property type="evidence" value="ECO:0007669"/>
    <property type="project" value="TreeGrafter"/>
</dbReference>
<evidence type="ECO:0000256" key="2">
    <source>
        <dbReference type="ARBA" id="ARBA00023012"/>
    </source>
</evidence>
<dbReference type="PANTHER" id="PTHR48111:SF1">
    <property type="entry name" value="TWO-COMPONENT RESPONSE REGULATOR ORR33"/>
    <property type="match status" value="1"/>
</dbReference>
<evidence type="ECO:0000256" key="4">
    <source>
        <dbReference type="ARBA" id="ARBA00023125"/>
    </source>
</evidence>
<dbReference type="EMBL" id="LARY01000001">
    <property type="protein sequence ID" value="RDX02073.1"/>
    <property type="molecule type" value="Genomic_DNA"/>
</dbReference>
<organism evidence="10 11">
    <name type="scientific">Listeria kieliensis</name>
    <dbReference type="NCBI Taxonomy" id="1621700"/>
    <lineage>
        <taxon>Bacteria</taxon>
        <taxon>Bacillati</taxon>
        <taxon>Bacillota</taxon>
        <taxon>Bacilli</taxon>
        <taxon>Bacillales</taxon>
        <taxon>Listeriaceae</taxon>
        <taxon>Listeria</taxon>
    </lineage>
</organism>
<keyword evidence="3" id="KW-0805">Transcription regulation</keyword>
<dbReference type="Pfam" id="PF00486">
    <property type="entry name" value="Trans_reg_C"/>
    <property type="match status" value="1"/>
</dbReference>
<dbReference type="GO" id="GO:0006355">
    <property type="term" value="P:regulation of DNA-templated transcription"/>
    <property type="evidence" value="ECO:0007669"/>
    <property type="project" value="InterPro"/>
</dbReference>
<reference evidence="11" key="1">
    <citation type="submission" date="2015-04" db="EMBL/GenBank/DDBJ databases">
        <authorList>
            <person name="Schardt J."/>
            <person name="Mueller-Herbst S."/>
            <person name="Scherer S."/>
            <person name="Huptas C."/>
        </authorList>
    </citation>
    <scope>NUCLEOTIDE SEQUENCE [LARGE SCALE GENOMIC DNA]</scope>
    <source>
        <strain evidence="11">Kiel-L1</strain>
    </source>
</reference>
<dbReference type="PROSITE" id="PS50110">
    <property type="entry name" value="RESPONSE_REGULATORY"/>
    <property type="match status" value="1"/>
</dbReference>
<feature type="modified residue" description="4-aspartylphosphate" evidence="6">
    <location>
        <position position="53"/>
    </location>
</feature>
<evidence type="ECO:0000313" key="11">
    <source>
        <dbReference type="Proteomes" id="UP000257055"/>
    </source>
</evidence>
<accession>A0A3D8TSZ2</accession>
<keyword evidence="5" id="KW-0804">Transcription</keyword>
<dbReference type="Proteomes" id="UP000257055">
    <property type="component" value="Unassembled WGS sequence"/>
</dbReference>
<feature type="domain" description="OmpR/PhoB-type" evidence="9">
    <location>
        <begin position="123"/>
        <end position="219"/>
    </location>
</feature>
<protein>
    <recommendedName>
        <fullName evidence="12">Transcriptional regulator</fullName>
    </recommendedName>
</protein>
<keyword evidence="11" id="KW-1185">Reference proteome</keyword>
<dbReference type="SMART" id="SM00448">
    <property type="entry name" value="REC"/>
    <property type="match status" value="1"/>
</dbReference>
<dbReference type="PANTHER" id="PTHR48111">
    <property type="entry name" value="REGULATOR OF RPOS"/>
    <property type="match status" value="1"/>
</dbReference>
<dbReference type="GO" id="GO:0005829">
    <property type="term" value="C:cytosol"/>
    <property type="evidence" value="ECO:0007669"/>
    <property type="project" value="TreeGrafter"/>
</dbReference>
<dbReference type="PROSITE" id="PS51755">
    <property type="entry name" value="OMPR_PHOB"/>
    <property type="match status" value="1"/>
</dbReference>
<evidence type="ECO:0000259" key="9">
    <source>
        <dbReference type="PROSITE" id="PS51755"/>
    </source>
</evidence>
<dbReference type="SMART" id="SM00862">
    <property type="entry name" value="Trans_reg_C"/>
    <property type="match status" value="1"/>
</dbReference>
<feature type="DNA-binding region" description="OmpR/PhoB-type" evidence="7">
    <location>
        <begin position="123"/>
        <end position="219"/>
    </location>
</feature>
<dbReference type="InterPro" id="IPR039420">
    <property type="entry name" value="WalR-like"/>
</dbReference>
<evidence type="ECO:0008006" key="12">
    <source>
        <dbReference type="Google" id="ProtNLM"/>
    </source>
</evidence>
<keyword evidence="1 6" id="KW-0597">Phosphoprotein</keyword>
<dbReference type="AlphaFoldDB" id="A0A3D8TSZ2"/>
<evidence type="ECO:0000256" key="1">
    <source>
        <dbReference type="ARBA" id="ARBA00022553"/>
    </source>
</evidence>
<evidence type="ECO:0000259" key="8">
    <source>
        <dbReference type="PROSITE" id="PS50110"/>
    </source>
</evidence>
<evidence type="ECO:0000256" key="3">
    <source>
        <dbReference type="ARBA" id="ARBA00023015"/>
    </source>
</evidence>
<dbReference type="Gene3D" id="3.40.50.2300">
    <property type="match status" value="1"/>
</dbReference>
<dbReference type="SUPFAM" id="SSF52172">
    <property type="entry name" value="CheY-like"/>
    <property type="match status" value="1"/>
</dbReference>
<dbReference type="CDD" id="cd17574">
    <property type="entry name" value="REC_OmpR"/>
    <property type="match status" value="1"/>
</dbReference>
<dbReference type="GO" id="GO:0000976">
    <property type="term" value="F:transcription cis-regulatory region binding"/>
    <property type="evidence" value="ECO:0007669"/>
    <property type="project" value="TreeGrafter"/>
</dbReference>
<sequence length="220" mass="25699">MKYRILVVEDQADICTAIQASMTRAGYDIVAVENGEEAWELFQNEEFHVVLTDMMLPGISGEELIKRIRENSDIPIIVISALTDELFQINVYEYKIDDYISKPFSMNLLAYKIEAVIRRTYTETLTEIDHRDVRLIVNNYEVFYLGKLVDLTAKEFELLQTLLLGKGKIYTREELLDIVWGYQYLGDTRTIDMHIKNIRKKLFPELITTIKGVGYRIERN</sequence>
<name>A0A3D8TSZ2_9LIST</name>
<dbReference type="InterPro" id="IPR011006">
    <property type="entry name" value="CheY-like_superfamily"/>
</dbReference>
<evidence type="ECO:0000313" key="10">
    <source>
        <dbReference type="EMBL" id="RDX02073.1"/>
    </source>
</evidence>
<dbReference type="Pfam" id="PF00072">
    <property type="entry name" value="Response_reg"/>
    <property type="match status" value="1"/>
</dbReference>
<dbReference type="InterPro" id="IPR001867">
    <property type="entry name" value="OmpR/PhoB-type_DNA-bd"/>
</dbReference>
<evidence type="ECO:0000256" key="7">
    <source>
        <dbReference type="PROSITE-ProRule" id="PRU01091"/>
    </source>
</evidence>
<feature type="domain" description="Response regulatory" evidence="8">
    <location>
        <begin position="4"/>
        <end position="117"/>
    </location>
</feature>
<dbReference type="RefSeq" id="WP_133296326.1">
    <property type="nucleotide sequence ID" value="NZ_LARY01000001.1"/>
</dbReference>
<dbReference type="InterPro" id="IPR036388">
    <property type="entry name" value="WH-like_DNA-bd_sf"/>
</dbReference>
<keyword evidence="2" id="KW-0902">Two-component regulatory system</keyword>
<keyword evidence="4 7" id="KW-0238">DNA-binding</keyword>
<dbReference type="InterPro" id="IPR001789">
    <property type="entry name" value="Sig_transdc_resp-reg_receiver"/>
</dbReference>
<dbReference type="GO" id="GO:0000156">
    <property type="term" value="F:phosphorelay response regulator activity"/>
    <property type="evidence" value="ECO:0007669"/>
    <property type="project" value="TreeGrafter"/>
</dbReference>
<evidence type="ECO:0000256" key="5">
    <source>
        <dbReference type="ARBA" id="ARBA00023163"/>
    </source>
</evidence>
<comment type="caution">
    <text evidence="10">The sequence shown here is derived from an EMBL/GenBank/DDBJ whole genome shotgun (WGS) entry which is preliminary data.</text>
</comment>
<evidence type="ECO:0000256" key="6">
    <source>
        <dbReference type="PROSITE-ProRule" id="PRU00169"/>
    </source>
</evidence>
<dbReference type="Gene3D" id="1.10.10.10">
    <property type="entry name" value="Winged helix-like DNA-binding domain superfamily/Winged helix DNA-binding domain"/>
    <property type="match status" value="1"/>
</dbReference>